<comment type="caution">
    <text evidence="1">The sequence shown here is derived from an EMBL/GenBank/DDBJ whole genome shotgun (WGS) entry which is preliminary data.</text>
</comment>
<dbReference type="AlphaFoldDB" id="A0ABD1CFE8"/>
<dbReference type="EMBL" id="JBEHCU010012762">
    <property type="protein sequence ID" value="KAL1375117.1"/>
    <property type="molecule type" value="Genomic_DNA"/>
</dbReference>
<proteinExistence type="predicted"/>
<evidence type="ECO:0000313" key="2">
    <source>
        <dbReference type="Proteomes" id="UP001562425"/>
    </source>
</evidence>
<accession>A0ABD1CFE8</accession>
<feature type="non-terminal residue" evidence="1">
    <location>
        <position position="25"/>
    </location>
</feature>
<reference evidence="1 2" key="1">
    <citation type="submission" date="2024-05" db="EMBL/GenBank/DDBJ databases">
        <title>Culex pipiens pipiens assembly and annotation.</title>
        <authorList>
            <person name="Alout H."/>
            <person name="Durand T."/>
        </authorList>
    </citation>
    <scope>NUCLEOTIDE SEQUENCE [LARGE SCALE GENOMIC DNA]</scope>
    <source>
        <strain evidence="1">HA-2024</strain>
        <tissue evidence="1">Whole body</tissue>
    </source>
</reference>
<keyword evidence="2" id="KW-1185">Reference proteome</keyword>
<organism evidence="1 2">
    <name type="scientific">Culex pipiens pipiens</name>
    <name type="common">Northern house mosquito</name>
    <dbReference type="NCBI Taxonomy" id="38569"/>
    <lineage>
        <taxon>Eukaryota</taxon>
        <taxon>Metazoa</taxon>
        <taxon>Ecdysozoa</taxon>
        <taxon>Arthropoda</taxon>
        <taxon>Hexapoda</taxon>
        <taxon>Insecta</taxon>
        <taxon>Pterygota</taxon>
        <taxon>Neoptera</taxon>
        <taxon>Endopterygota</taxon>
        <taxon>Diptera</taxon>
        <taxon>Nematocera</taxon>
        <taxon>Culicoidea</taxon>
        <taxon>Culicidae</taxon>
        <taxon>Culicinae</taxon>
        <taxon>Culicini</taxon>
        <taxon>Culex</taxon>
        <taxon>Culex</taxon>
    </lineage>
</organism>
<gene>
    <name evidence="1" type="ORF">pipiens_000716</name>
</gene>
<sequence>MVQQEFDLLFCNLSSAKIFFNDAVD</sequence>
<protein>
    <submittedName>
        <fullName evidence="1">Uncharacterized protein</fullName>
    </submittedName>
</protein>
<evidence type="ECO:0000313" key="1">
    <source>
        <dbReference type="EMBL" id="KAL1375117.1"/>
    </source>
</evidence>
<name>A0ABD1CFE8_CULPP</name>
<dbReference type="Proteomes" id="UP001562425">
    <property type="component" value="Unassembled WGS sequence"/>
</dbReference>